<sequence length="209" mass="24089">MGKWSEEAWDAAADIFERIKRHPFIQQLAAGTLSESRFRHYISQDRLYLEDYTRVLAHIASRLPEMDDVSTFLSFASDGVAVEKSLHEMFSPDMKAVKTDACEFYTSYLRARSQYDVAVEAAAVLPCFWIYLEVGKYILSIAELSGNPYKAWIETYSDATFELNTAKAVEICDRLASGTTQRIREKMTQTFMDCARMEWLFWDSAYSIQ</sequence>
<gene>
    <name evidence="1" type="ORF">E5331_11590</name>
</gene>
<protein>
    <submittedName>
        <fullName evidence="1">Thiaminase II</fullName>
    </submittedName>
</protein>
<dbReference type="Proteomes" id="UP000306319">
    <property type="component" value="Unassembled WGS sequence"/>
</dbReference>
<proteinExistence type="predicted"/>
<comment type="caution">
    <text evidence="1">The sequence shown here is derived from an EMBL/GenBank/DDBJ whole genome shotgun (WGS) entry which is preliminary data.</text>
</comment>
<evidence type="ECO:0000313" key="1">
    <source>
        <dbReference type="EMBL" id="TGY78160.1"/>
    </source>
</evidence>
<evidence type="ECO:0000313" key="2">
    <source>
        <dbReference type="Proteomes" id="UP000306319"/>
    </source>
</evidence>
<accession>A0AC61REY9</accession>
<keyword evidence="2" id="KW-1185">Reference proteome</keyword>
<organism evidence="1 2">
    <name type="scientific">Lepagella muris</name>
    <dbReference type="NCBI Taxonomy" id="3032870"/>
    <lineage>
        <taxon>Bacteria</taxon>
        <taxon>Pseudomonadati</taxon>
        <taxon>Bacteroidota</taxon>
        <taxon>Bacteroidia</taxon>
        <taxon>Bacteroidales</taxon>
        <taxon>Muribaculaceae</taxon>
        <taxon>Lepagella</taxon>
    </lineage>
</organism>
<dbReference type="EMBL" id="SRYB01000016">
    <property type="protein sequence ID" value="TGY78160.1"/>
    <property type="molecule type" value="Genomic_DNA"/>
</dbReference>
<name>A0AC61REY9_9BACT</name>
<reference evidence="1" key="1">
    <citation type="submission" date="2019-04" db="EMBL/GenBank/DDBJ databases">
        <title>Microbes associate with the intestines of laboratory mice.</title>
        <authorList>
            <person name="Navarre W."/>
            <person name="Wong E."/>
            <person name="Huang K."/>
            <person name="Tropini C."/>
            <person name="Ng K."/>
            <person name="Yu B."/>
        </authorList>
    </citation>
    <scope>NUCLEOTIDE SEQUENCE</scope>
    <source>
        <strain evidence="1">NM04_E33</strain>
    </source>
</reference>